<name>A0A1J5Q5B3_9ZZZZ</name>
<comment type="caution">
    <text evidence="1">The sequence shown here is derived from an EMBL/GenBank/DDBJ whole genome shotgun (WGS) entry which is preliminary data.</text>
</comment>
<protein>
    <submittedName>
        <fullName evidence="1">Uncharacterized protein</fullName>
    </submittedName>
</protein>
<gene>
    <name evidence="1" type="ORF">GALL_457190</name>
</gene>
<evidence type="ECO:0000313" key="1">
    <source>
        <dbReference type="EMBL" id="OIQ72651.1"/>
    </source>
</evidence>
<dbReference type="EMBL" id="MLJW01003181">
    <property type="protein sequence ID" value="OIQ72651.1"/>
    <property type="molecule type" value="Genomic_DNA"/>
</dbReference>
<dbReference type="AlphaFoldDB" id="A0A1J5Q5B3"/>
<accession>A0A1J5Q5B3</accession>
<proteinExistence type="predicted"/>
<reference evidence="1" key="1">
    <citation type="submission" date="2016-10" db="EMBL/GenBank/DDBJ databases">
        <title>Sequence of Gallionella enrichment culture.</title>
        <authorList>
            <person name="Poehlein A."/>
            <person name="Muehling M."/>
            <person name="Daniel R."/>
        </authorList>
    </citation>
    <scope>NUCLEOTIDE SEQUENCE</scope>
</reference>
<sequence>MRDHVEREGKERIRAEPAACGVAEYREPESKGNATANRPVIASTRKFANAEEVKRCSNDYESDGKAIKVKSEK</sequence>
<organism evidence="1">
    <name type="scientific">mine drainage metagenome</name>
    <dbReference type="NCBI Taxonomy" id="410659"/>
    <lineage>
        <taxon>unclassified sequences</taxon>
        <taxon>metagenomes</taxon>
        <taxon>ecological metagenomes</taxon>
    </lineage>
</organism>